<organism evidence="2 3">
    <name type="scientific">Ajellomyces capsulatus</name>
    <name type="common">Darling's disease fungus</name>
    <name type="synonym">Histoplasma capsulatum</name>
    <dbReference type="NCBI Taxonomy" id="5037"/>
    <lineage>
        <taxon>Eukaryota</taxon>
        <taxon>Fungi</taxon>
        <taxon>Dikarya</taxon>
        <taxon>Ascomycota</taxon>
        <taxon>Pezizomycotina</taxon>
        <taxon>Eurotiomycetes</taxon>
        <taxon>Eurotiomycetidae</taxon>
        <taxon>Onygenales</taxon>
        <taxon>Ajellomycetaceae</taxon>
        <taxon>Histoplasma</taxon>
    </lineage>
</organism>
<dbReference type="AlphaFoldDB" id="A0A8A1MP86"/>
<gene>
    <name evidence="2" type="ORF">I7I51_02742</name>
</gene>
<reference evidence="2" key="1">
    <citation type="submission" date="2021-01" db="EMBL/GenBank/DDBJ databases">
        <title>Chromosome-level genome assembly of a human fungal pathogen reveals clustering of transcriptionally co-regulated genes.</title>
        <authorList>
            <person name="Voorhies M."/>
            <person name="Cohen S."/>
            <person name="Shea T.P."/>
            <person name="Petrus S."/>
            <person name="Munoz J.F."/>
            <person name="Poplawski S."/>
            <person name="Goldman W.E."/>
            <person name="Michael T."/>
            <person name="Cuomo C.A."/>
            <person name="Sil A."/>
            <person name="Beyhan S."/>
        </authorList>
    </citation>
    <scope>NUCLEOTIDE SEQUENCE</scope>
    <source>
        <strain evidence="2">WU24</strain>
    </source>
</reference>
<proteinExistence type="predicted"/>
<dbReference type="Proteomes" id="UP000663671">
    <property type="component" value="Chromosome 6"/>
</dbReference>
<evidence type="ECO:0000256" key="1">
    <source>
        <dbReference type="SAM" id="Coils"/>
    </source>
</evidence>
<dbReference type="OrthoDB" id="4369471at2759"/>
<dbReference type="EMBL" id="CP069116">
    <property type="protein sequence ID" value="QSS66554.1"/>
    <property type="molecule type" value="Genomic_DNA"/>
</dbReference>
<sequence length="144" mass="16285">MSNALSLTGLEMLSPEEKSRRIAAVANDIAASIIYIAKQAAVGNVSTEQITPIYNLIDKVNMVGRRHIKRLERELEEQDQQIEEMRGMLGERVVKQIEEIEGRHLEEMRRVTEGADSVVRELRASVERLESKLRELEGDGLGML</sequence>
<dbReference type="VEuPathDB" id="FungiDB:I7I51_02742"/>
<protein>
    <submittedName>
        <fullName evidence="2">Uncharacterized protein</fullName>
    </submittedName>
</protein>
<feature type="coiled-coil region" evidence="1">
    <location>
        <begin position="61"/>
        <end position="88"/>
    </location>
</feature>
<accession>A0A8A1MP86</accession>
<evidence type="ECO:0000313" key="2">
    <source>
        <dbReference type="EMBL" id="QSS66554.1"/>
    </source>
</evidence>
<name>A0A8A1MP86_AJECA</name>
<keyword evidence="1" id="KW-0175">Coiled coil</keyword>
<evidence type="ECO:0000313" key="3">
    <source>
        <dbReference type="Proteomes" id="UP000663671"/>
    </source>
</evidence>